<proteinExistence type="predicted"/>
<name>A0ABT8R400_9BACT</name>
<dbReference type="PANTHER" id="PTHR30001">
    <property type="entry name" value="RIBONUCLEASE"/>
    <property type="match status" value="1"/>
</dbReference>
<gene>
    <name evidence="7" type="ORF">Q0590_11125</name>
</gene>
<evidence type="ECO:0000259" key="6">
    <source>
        <dbReference type="SMART" id="SM00316"/>
    </source>
</evidence>
<dbReference type="InterPro" id="IPR004659">
    <property type="entry name" value="RNase_E/G"/>
</dbReference>
<keyword evidence="3" id="KW-0378">Hydrolase</keyword>
<evidence type="ECO:0000313" key="8">
    <source>
        <dbReference type="Proteomes" id="UP001168528"/>
    </source>
</evidence>
<evidence type="ECO:0000256" key="1">
    <source>
        <dbReference type="ARBA" id="ARBA00001946"/>
    </source>
</evidence>
<keyword evidence="8" id="KW-1185">Reference proteome</keyword>
<dbReference type="Gene3D" id="2.40.50.140">
    <property type="entry name" value="Nucleic acid-binding proteins"/>
    <property type="match status" value="1"/>
</dbReference>
<dbReference type="EMBL" id="JAUKPO010000005">
    <property type="protein sequence ID" value="MDO1446808.1"/>
    <property type="molecule type" value="Genomic_DNA"/>
</dbReference>
<dbReference type="CDD" id="cd04453">
    <property type="entry name" value="S1_RNase_E"/>
    <property type="match status" value="1"/>
</dbReference>
<evidence type="ECO:0000256" key="4">
    <source>
        <dbReference type="ARBA" id="ARBA00022842"/>
    </source>
</evidence>
<dbReference type="SMART" id="SM00316">
    <property type="entry name" value="S1"/>
    <property type="match status" value="1"/>
</dbReference>
<keyword evidence="5" id="KW-0694">RNA-binding</keyword>
<comment type="cofactor">
    <cofactor evidence="1">
        <name>Mg(2+)</name>
        <dbReference type="ChEBI" id="CHEBI:18420"/>
    </cofactor>
</comment>
<organism evidence="7 8">
    <name type="scientific">Rhodocytophaga aerolata</name>
    <dbReference type="NCBI Taxonomy" id="455078"/>
    <lineage>
        <taxon>Bacteria</taxon>
        <taxon>Pseudomonadati</taxon>
        <taxon>Bacteroidota</taxon>
        <taxon>Cytophagia</taxon>
        <taxon>Cytophagales</taxon>
        <taxon>Rhodocytophagaceae</taxon>
        <taxon>Rhodocytophaga</taxon>
    </lineage>
</organism>
<dbReference type="InterPro" id="IPR019307">
    <property type="entry name" value="RNA-bd_AU-1/RNase_E/G"/>
</dbReference>
<dbReference type="Proteomes" id="UP001168528">
    <property type="component" value="Unassembled WGS sequence"/>
</dbReference>
<evidence type="ECO:0000313" key="7">
    <source>
        <dbReference type="EMBL" id="MDO1446808.1"/>
    </source>
</evidence>
<dbReference type="Pfam" id="PF10150">
    <property type="entry name" value="RNase_E_G"/>
    <property type="match status" value="1"/>
</dbReference>
<comment type="caution">
    <text evidence="7">The sequence shown here is derived from an EMBL/GenBank/DDBJ whole genome shotgun (WGS) entry which is preliminary data.</text>
</comment>
<dbReference type="InterPro" id="IPR012340">
    <property type="entry name" value="NA-bd_OB-fold"/>
</dbReference>
<reference evidence="7" key="1">
    <citation type="submission" date="2023-07" db="EMBL/GenBank/DDBJ databases">
        <title>The genome sequence of Rhodocytophaga aerolata KACC 12507.</title>
        <authorList>
            <person name="Zhang X."/>
        </authorList>
    </citation>
    <scope>NUCLEOTIDE SEQUENCE</scope>
    <source>
        <strain evidence="7">KACC 12507</strain>
    </source>
</reference>
<protein>
    <submittedName>
        <fullName evidence="7">Rne/Rng family ribonuclease</fullName>
    </submittedName>
</protein>
<keyword evidence="4" id="KW-0460">Magnesium</keyword>
<evidence type="ECO:0000256" key="3">
    <source>
        <dbReference type="ARBA" id="ARBA00022801"/>
    </source>
</evidence>
<keyword evidence="2" id="KW-0479">Metal-binding</keyword>
<evidence type="ECO:0000256" key="2">
    <source>
        <dbReference type="ARBA" id="ARBA00022723"/>
    </source>
</evidence>
<dbReference type="RefSeq" id="WP_302037613.1">
    <property type="nucleotide sequence ID" value="NZ_JAUKPO010000005.1"/>
</dbReference>
<accession>A0ABT8R400</accession>
<dbReference type="SUPFAM" id="SSF50249">
    <property type="entry name" value="Nucleic acid-binding proteins"/>
    <property type="match status" value="1"/>
</dbReference>
<sequence>MSNELVINSTQKGERIALLQDKRLVEYHVEQSENNFTVGDIYLGTVRKLVPGLNAAFIDIGYEKDAFLHYLDLGPNINSLNKYTKDVLAKRITTHKLNGFPLEPEIDKLGKISQVLSKNSPILVQVVKEPISTKGPRLSCEISIAGRYIVLVPFSSSVNISKKITDKEERQRLARLLNSIKPQNFGIIVRTVAEGKDVAELDRDLTNLLEKWEQGFKTLRSAKPREKIIGEMGRASSILRDMLNESFDSISVDDKEMYDEIRSYIRTIAPDKERILKLYNGKTKIFENFGIEKQLKSVFGRSVSLPGGGYVIIEHTEALHVIDVNSGNKSNVESDQETTAFNVNMEAAKEIARQLRVRDMGGIIVVDFIDMKKAENKRLIYEKMKDEMKNDRSKFTVLPLTKFGLMQITRQRVRPEVNITTGEVCPTCGGTGKITASILVADLIESNLDYMLSKQNERDISIVLHPYLYAYFVQGFPSRRMKWFMKYKRWVKVVKDTSLGITEFHFKNQMGEDIEILPAEVI</sequence>
<dbReference type="InterPro" id="IPR003029">
    <property type="entry name" value="S1_domain"/>
</dbReference>
<feature type="domain" description="S1 motif" evidence="6">
    <location>
        <begin position="37"/>
        <end position="141"/>
    </location>
</feature>
<dbReference type="PANTHER" id="PTHR30001:SF0">
    <property type="entry name" value="RIBONUCLEASE G"/>
    <property type="match status" value="1"/>
</dbReference>
<dbReference type="NCBIfam" id="TIGR00757">
    <property type="entry name" value="RNaseEG"/>
    <property type="match status" value="1"/>
</dbReference>
<evidence type="ECO:0000256" key="5">
    <source>
        <dbReference type="ARBA" id="ARBA00022884"/>
    </source>
</evidence>